<gene>
    <name evidence="1" type="ORF">FHX39_001407</name>
</gene>
<accession>A0A7W5JUG6</accession>
<dbReference type="AlphaFoldDB" id="A0A7W5JUG6"/>
<sequence>MKIDFGVRDLFARISEQEQQAEVAQANSKKFFCWPSWSMDTGLSPAQETFVEHWSPQRVLDESRTLRELVGVLQRWSSRQGTDVDRDDLLAILTKLVPR</sequence>
<dbReference type="Proteomes" id="UP000565572">
    <property type="component" value="Unassembled WGS sequence"/>
</dbReference>
<comment type="caution">
    <text evidence="1">The sequence shown here is derived from an EMBL/GenBank/DDBJ whole genome shotgun (WGS) entry which is preliminary data.</text>
</comment>
<organism evidence="1 2">
    <name type="scientific">Microlunatus antarcticus</name>
    <dbReference type="NCBI Taxonomy" id="53388"/>
    <lineage>
        <taxon>Bacteria</taxon>
        <taxon>Bacillati</taxon>
        <taxon>Actinomycetota</taxon>
        <taxon>Actinomycetes</taxon>
        <taxon>Propionibacteriales</taxon>
        <taxon>Propionibacteriaceae</taxon>
        <taxon>Microlunatus</taxon>
    </lineage>
</organism>
<dbReference type="EMBL" id="JACHZG010000001">
    <property type="protein sequence ID" value="MBB3326463.1"/>
    <property type="molecule type" value="Genomic_DNA"/>
</dbReference>
<evidence type="ECO:0000313" key="2">
    <source>
        <dbReference type="Proteomes" id="UP000565572"/>
    </source>
</evidence>
<keyword evidence="2" id="KW-1185">Reference proteome</keyword>
<protein>
    <submittedName>
        <fullName evidence="1">Uncharacterized protein</fullName>
    </submittedName>
</protein>
<proteinExistence type="predicted"/>
<dbReference type="RefSeq" id="WP_183337403.1">
    <property type="nucleotide sequence ID" value="NZ_JACHZG010000001.1"/>
</dbReference>
<reference evidence="1 2" key="1">
    <citation type="submission" date="2020-08" db="EMBL/GenBank/DDBJ databases">
        <title>Sequencing the genomes of 1000 actinobacteria strains.</title>
        <authorList>
            <person name="Klenk H.-P."/>
        </authorList>
    </citation>
    <scope>NUCLEOTIDE SEQUENCE [LARGE SCALE GENOMIC DNA]</scope>
    <source>
        <strain evidence="1 2">DSM 11053</strain>
    </source>
</reference>
<name>A0A7W5JUG6_9ACTN</name>
<evidence type="ECO:0000313" key="1">
    <source>
        <dbReference type="EMBL" id="MBB3326463.1"/>
    </source>
</evidence>